<reference evidence="1 2" key="1">
    <citation type="journal article" date="2019" name="Genome Biol. Evol.">
        <title>Day and night: Metabolic profiles and evolutionary relationships of six axenic non-marine cyanobacteria.</title>
        <authorList>
            <person name="Will S.E."/>
            <person name="Henke P."/>
            <person name="Boedeker C."/>
            <person name="Huang S."/>
            <person name="Brinkmann H."/>
            <person name="Rohde M."/>
            <person name="Jarek M."/>
            <person name="Friedl T."/>
            <person name="Seufert S."/>
            <person name="Schumacher M."/>
            <person name="Overmann J."/>
            <person name="Neumann-Schaal M."/>
            <person name="Petersen J."/>
        </authorList>
    </citation>
    <scope>NUCLEOTIDE SEQUENCE [LARGE SCALE GENOMIC DNA]</scope>
    <source>
        <strain evidence="1 2">SAG 39.79</strain>
    </source>
</reference>
<evidence type="ECO:0000313" key="2">
    <source>
        <dbReference type="Proteomes" id="UP000282574"/>
    </source>
</evidence>
<dbReference type="EMBL" id="RSCK01000009">
    <property type="protein sequence ID" value="RUT13139.1"/>
    <property type="molecule type" value="Genomic_DNA"/>
</dbReference>
<evidence type="ECO:0000313" key="1">
    <source>
        <dbReference type="EMBL" id="RUT13139.1"/>
    </source>
</evidence>
<sequence length="373" mass="42358">MQSTDVELPLAATCEPPYGSLEWITFKVQRAESDLTDVAYFLWKESLALGLSFPATIRRYRDMGAGITVADRTLYRRLENILEYQQHQEAKRLNPSPDAARKRVTQGYKSTPDICHRDIYPLQNATNAVPNLKAADVESDSSGSFEDIEPRFKPGFAGATGAELVEYIYELEHDLERVEAALYKLERSDTMPVGVALKPGDIASMASYLARVKPKTQAQIKREEKKRRVALATIQIDPLEMGYENAKLRAENERLRHEVERLKPVPIEADKLGSREVKGLAQRLGLNQNLSTEETRDLVREALANRDNLIKARQLLGQTEVEVLKAKITEQQELLKLWELSHQYTLGQRDTPWSVLGLRELEGIEYNHRATES</sequence>
<keyword evidence="2" id="KW-1185">Reference proteome</keyword>
<comment type="caution">
    <text evidence="1">The sequence shown here is derived from an EMBL/GenBank/DDBJ whole genome shotgun (WGS) entry which is preliminary data.</text>
</comment>
<proteinExistence type="predicted"/>
<protein>
    <submittedName>
        <fullName evidence="1">Uncharacterized protein</fullName>
    </submittedName>
</protein>
<gene>
    <name evidence="1" type="ORF">DSM107010_16950</name>
</gene>
<dbReference type="Proteomes" id="UP000282574">
    <property type="component" value="Unassembled WGS sequence"/>
</dbReference>
<organism evidence="1 2">
    <name type="scientific">Chroococcidiopsis cubana SAG 39.79</name>
    <dbReference type="NCBI Taxonomy" id="388085"/>
    <lineage>
        <taxon>Bacteria</taxon>
        <taxon>Bacillati</taxon>
        <taxon>Cyanobacteriota</taxon>
        <taxon>Cyanophyceae</taxon>
        <taxon>Chroococcidiopsidales</taxon>
        <taxon>Chroococcidiopsidaceae</taxon>
        <taxon>Chroococcidiopsis</taxon>
    </lineage>
</organism>
<dbReference type="RefSeq" id="WP_127022778.1">
    <property type="nucleotide sequence ID" value="NZ_RSCK01000009.1"/>
</dbReference>
<dbReference type="AlphaFoldDB" id="A0AB37UP46"/>
<accession>A0AB37UP46</accession>
<name>A0AB37UP46_9CYAN</name>